<evidence type="ECO:0000313" key="2">
    <source>
        <dbReference type="Proteomes" id="UP000661507"/>
    </source>
</evidence>
<name>A0A917NSU9_9PROT</name>
<reference evidence="1" key="1">
    <citation type="journal article" date="2014" name="Int. J. Syst. Evol. Microbiol.">
        <title>Complete genome sequence of Corynebacterium casei LMG S-19264T (=DSM 44701T), isolated from a smear-ripened cheese.</title>
        <authorList>
            <consortium name="US DOE Joint Genome Institute (JGI-PGF)"/>
            <person name="Walter F."/>
            <person name="Albersmeier A."/>
            <person name="Kalinowski J."/>
            <person name="Ruckert C."/>
        </authorList>
    </citation>
    <scope>NUCLEOTIDE SEQUENCE</scope>
    <source>
        <strain evidence="1">CGMCC 1.3617</strain>
    </source>
</reference>
<dbReference type="EMBL" id="BMKW01000007">
    <property type="protein sequence ID" value="GGJ21785.1"/>
    <property type="molecule type" value="Genomic_DNA"/>
</dbReference>
<proteinExistence type="predicted"/>
<accession>A0A917NSU9</accession>
<dbReference type="Proteomes" id="UP000661507">
    <property type="component" value="Unassembled WGS sequence"/>
</dbReference>
<dbReference type="RefSeq" id="WP_188968166.1">
    <property type="nucleotide sequence ID" value="NZ_BMKW01000007.1"/>
</dbReference>
<keyword evidence="2" id="KW-1185">Reference proteome</keyword>
<reference evidence="1" key="2">
    <citation type="submission" date="2020-09" db="EMBL/GenBank/DDBJ databases">
        <authorList>
            <person name="Sun Q."/>
            <person name="Zhou Y."/>
        </authorList>
    </citation>
    <scope>NUCLEOTIDE SEQUENCE</scope>
    <source>
        <strain evidence="1">CGMCC 1.3617</strain>
    </source>
</reference>
<protein>
    <submittedName>
        <fullName evidence="1">Uncharacterized protein</fullName>
    </submittedName>
</protein>
<dbReference type="AlphaFoldDB" id="A0A917NSU9"/>
<comment type="caution">
    <text evidence="1">The sequence shown here is derived from an EMBL/GenBank/DDBJ whole genome shotgun (WGS) entry which is preliminary data.</text>
</comment>
<organism evidence="1 2">
    <name type="scientific">Neoroseomonas lacus</name>
    <dbReference type="NCBI Taxonomy" id="287609"/>
    <lineage>
        <taxon>Bacteria</taxon>
        <taxon>Pseudomonadati</taxon>
        <taxon>Pseudomonadota</taxon>
        <taxon>Alphaproteobacteria</taxon>
        <taxon>Acetobacterales</taxon>
        <taxon>Acetobacteraceae</taxon>
        <taxon>Neoroseomonas</taxon>
    </lineage>
</organism>
<gene>
    <name evidence="1" type="ORF">GCM10011320_31280</name>
</gene>
<sequence>MTGRKKKEAGPPTLKEALAGPDGEAIRIMALHRFIELGGGRWGPKAYQHGAPPGDGDAFMTTEQVLEHGGTVPVPHNLTIKRSEESGVTFAERGRRRTDGSATLAWSHQILILAACGACMMSNLAPPTPADFETLVRTLHAMQHEADIRTALRHYQDGHEHRRLHAAEEAFAEPVPRVAESDVDGMFSAARDVRAERALAANVKRCSEEDRDARDAALRALADGELVPEMLAAPVALAEDGAAIDVDEVDAAFAALGRLLLTADRKKLAKVQLGGQLRDALRRRVNAMLAGAPPHPMRGIGEWEVAFLRGAR</sequence>
<evidence type="ECO:0000313" key="1">
    <source>
        <dbReference type="EMBL" id="GGJ21785.1"/>
    </source>
</evidence>